<reference evidence="9" key="1">
    <citation type="submission" date="2015-05" db="EMBL/GenBank/DDBJ databases">
        <title>Permanent draft genome of Rhodopirellula islandicus K833.</title>
        <authorList>
            <person name="Kizina J."/>
            <person name="Richter M."/>
            <person name="Glockner F.O."/>
            <person name="Harder J."/>
        </authorList>
    </citation>
    <scope>NUCLEOTIDE SEQUENCE [LARGE SCALE GENOMIC DNA]</scope>
    <source>
        <strain evidence="9">K833</strain>
    </source>
</reference>
<organism evidence="9 10">
    <name type="scientific">Rhodopirellula islandica</name>
    <dbReference type="NCBI Taxonomy" id="595434"/>
    <lineage>
        <taxon>Bacteria</taxon>
        <taxon>Pseudomonadati</taxon>
        <taxon>Planctomycetota</taxon>
        <taxon>Planctomycetia</taxon>
        <taxon>Pirellulales</taxon>
        <taxon>Pirellulaceae</taxon>
        <taxon>Rhodopirellula</taxon>
    </lineage>
</organism>
<evidence type="ECO:0000256" key="5">
    <source>
        <dbReference type="ARBA" id="ARBA00022692"/>
    </source>
</evidence>
<dbReference type="AlphaFoldDB" id="A0A0J1BKM2"/>
<evidence type="ECO:0000256" key="1">
    <source>
        <dbReference type="ARBA" id="ARBA00004651"/>
    </source>
</evidence>
<dbReference type="PANTHER" id="PTHR30269">
    <property type="entry name" value="TRANSMEMBRANE PROTEIN YFCA"/>
    <property type="match status" value="1"/>
</dbReference>
<comment type="subcellular location">
    <subcellularLocation>
        <location evidence="1 8">Cell membrane</location>
        <topology evidence="1 8">Multi-pass membrane protein</topology>
    </subcellularLocation>
</comment>
<evidence type="ECO:0000256" key="7">
    <source>
        <dbReference type="ARBA" id="ARBA00023136"/>
    </source>
</evidence>
<name>A0A0J1BKM2_RHOIS</name>
<protein>
    <recommendedName>
        <fullName evidence="8">Probable membrane transporter protein</fullName>
    </recommendedName>
</protein>
<keyword evidence="4 8" id="KW-1003">Cell membrane</keyword>
<feature type="transmembrane region" description="Helical" evidence="8">
    <location>
        <begin position="107"/>
        <end position="126"/>
    </location>
</feature>
<evidence type="ECO:0000313" key="9">
    <source>
        <dbReference type="EMBL" id="KLU06963.1"/>
    </source>
</evidence>
<sequence>MSFLEILAQPETWRLVSILCLGIFVQAAAGFAGGLVIVPLLLWAGYSIPEAQTSLLVATIPQNLWGVISFRDSLEPKRLVWPGAARLLFLPLGVLTLQWMESFSMMTLRQVVGAAVLTATLTTMLFRPRPRDQVDPMWSYLVFPLSGFLQGLVGMGGPPMVLWVQAHDWDTRRMRGFLFSMYLISLAPGIAVLAWFFGSRVIPPALIAAAAIPLLLVVTLVGLKVGTALGTQRLRRITMALLLLMGVAGLAAPWLSPV</sequence>
<dbReference type="PATRIC" id="fig|595434.4.peg.741"/>
<evidence type="ECO:0000256" key="2">
    <source>
        <dbReference type="ARBA" id="ARBA00009142"/>
    </source>
</evidence>
<dbReference type="STRING" id="595434.RISK_000764"/>
<keyword evidence="3" id="KW-0813">Transport</keyword>
<dbReference type="InterPro" id="IPR052017">
    <property type="entry name" value="TSUP"/>
</dbReference>
<feature type="transmembrane region" description="Helical" evidence="8">
    <location>
        <begin position="204"/>
        <end position="225"/>
    </location>
</feature>
<evidence type="ECO:0000256" key="4">
    <source>
        <dbReference type="ARBA" id="ARBA00022475"/>
    </source>
</evidence>
<feature type="transmembrane region" description="Helical" evidence="8">
    <location>
        <begin position="237"/>
        <end position="255"/>
    </location>
</feature>
<gene>
    <name evidence="9" type="ORF">RISK_000764</name>
</gene>
<keyword evidence="7 8" id="KW-0472">Membrane</keyword>
<evidence type="ECO:0000256" key="3">
    <source>
        <dbReference type="ARBA" id="ARBA00022448"/>
    </source>
</evidence>
<dbReference type="OrthoDB" id="8478406at2"/>
<dbReference type="InterPro" id="IPR002781">
    <property type="entry name" value="TM_pro_TauE-like"/>
</dbReference>
<dbReference type="RefSeq" id="WP_047812813.1">
    <property type="nucleotide sequence ID" value="NZ_LECT01000007.1"/>
</dbReference>
<evidence type="ECO:0000313" key="10">
    <source>
        <dbReference type="Proteomes" id="UP000036367"/>
    </source>
</evidence>
<comment type="similarity">
    <text evidence="2 8">Belongs to the 4-toluene sulfonate uptake permease (TSUP) (TC 2.A.102) family.</text>
</comment>
<evidence type="ECO:0000256" key="6">
    <source>
        <dbReference type="ARBA" id="ARBA00022989"/>
    </source>
</evidence>
<keyword evidence="6 8" id="KW-1133">Transmembrane helix</keyword>
<keyword evidence="10" id="KW-1185">Reference proteome</keyword>
<dbReference type="GO" id="GO:0005886">
    <property type="term" value="C:plasma membrane"/>
    <property type="evidence" value="ECO:0007669"/>
    <property type="project" value="UniProtKB-SubCell"/>
</dbReference>
<dbReference type="EMBL" id="LECT01000007">
    <property type="protein sequence ID" value="KLU06963.1"/>
    <property type="molecule type" value="Genomic_DNA"/>
</dbReference>
<feature type="transmembrane region" description="Helical" evidence="8">
    <location>
        <begin position="138"/>
        <end position="164"/>
    </location>
</feature>
<accession>A0A0J1BKM2</accession>
<dbReference type="Proteomes" id="UP000036367">
    <property type="component" value="Unassembled WGS sequence"/>
</dbReference>
<evidence type="ECO:0000256" key="8">
    <source>
        <dbReference type="RuleBase" id="RU363041"/>
    </source>
</evidence>
<dbReference type="PANTHER" id="PTHR30269:SF37">
    <property type="entry name" value="MEMBRANE TRANSPORTER PROTEIN"/>
    <property type="match status" value="1"/>
</dbReference>
<keyword evidence="5 8" id="KW-0812">Transmembrane</keyword>
<dbReference type="Pfam" id="PF01925">
    <property type="entry name" value="TauE"/>
    <property type="match status" value="1"/>
</dbReference>
<proteinExistence type="inferred from homology"/>
<feature type="transmembrane region" description="Helical" evidence="8">
    <location>
        <begin position="176"/>
        <end position="198"/>
    </location>
</feature>
<comment type="caution">
    <text evidence="9">The sequence shown here is derived from an EMBL/GenBank/DDBJ whole genome shotgun (WGS) entry which is preliminary data.</text>
</comment>
<feature type="transmembrane region" description="Helical" evidence="8">
    <location>
        <begin position="12"/>
        <end position="45"/>
    </location>
</feature>